<keyword evidence="3" id="KW-0547">Nucleotide-binding</keyword>
<evidence type="ECO:0000256" key="4">
    <source>
        <dbReference type="ARBA" id="ARBA00022840"/>
    </source>
</evidence>
<dbReference type="PROSITE" id="PS00211">
    <property type="entry name" value="ABC_TRANSPORTER_1"/>
    <property type="match status" value="1"/>
</dbReference>
<organism evidence="6">
    <name type="scientific">marine sediment metagenome</name>
    <dbReference type="NCBI Taxonomy" id="412755"/>
    <lineage>
        <taxon>unclassified sequences</taxon>
        <taxon>metagenomes</taxon>
        <taxon>ecological metagenomes</taxon>
    </lineage>
</organism>
<dbReference type="InterPro" id="IPR017871">
    <property type="entry name" value="ABC_transporter-like_CS"/>
</dbReference>
<protein>
    <recommendedName>
        <fullName evidence="5">ABC transporter domain-containing protein</fullName>
    </recommendedName>
</protein>
<keyword evidence="4" id="KW-0067">ATP-binding</keyword>
<evidence type="ECO:0000313" key="6">
    <source>
        <dbReference type="EMBL" id="KKL52236.1"/>
    </source>
</evidence>
<keyword evidence="2" id="KW-0813">Transport</keyword>
<dbReference type="InterPro" id="IPR050763">
    <property type="entry name" value="ABC_transporter_ATP-binding"/>
</dbReference>
<evidence type="ECO:0000259" key="5">
    <source>
        <dbReference type="PROSITE" id="PS50893"/>
    </source>
</evidence>
<dbReference type="SUPFAM" id="SSF52540">
    <property type="entry name" value="P-loop containing nucleoside triphosphate hydrolases"/>
    <property type="match status" value="1"/>
</dbReference>
<dbReference type="GO" id="GO:0016887">
    <property type="term" value="F:ATP hydrolysis activity"/>
    <property type="evidence" value="ECO:0007669"/>
    <property type="project" value="InterPro"/>
</dbReference>
<comment type="caution">
    <text evidence="6">The sequence shown here is derived from an EMBL/GenBank/DDBJ whole genome shotgun (WGS) entry which is preliminary data.</text>
</comment>
<sequence>MTETVIKLENIYKKFGHLTAVNNININVKRGEVIGFVGPNGAGKTTTLKLIARLIKPNSGKIFILNTEGKLQNILENPKNLIEMGFLIDIPHFYNSTPYRLLRYIANLRNFPKDKLNQRIDELLEIFNLTKWKYRKVKKFSKGMIQKLGFIGAIIHDPEIIILDEPQTGLDPNARIDVRNYIKSLSGRGKTIFFASHMLYELTEICDKIALINQGSLIEFDTLDNLESLLKTKELICEILKPIPLEKKDLIIPRLIQSLEPYLEDNLDPRISEEPIKYNPHEKSFVIYYNGEEESRANILNILVNEFKFDFTIHSFSKPKTSQLESLYSQLIKSKGENLDLSKRGV</sequence>
<dbReference type="SMART" id="SM00382">
    <property type="entry name" value="AAA"/>
    <property type="match status" value="1"/>
</dbReference>
<accession>A0A0F9DER7</accession>
<dbReference type="Pfam" id="PF00005">
    <property type="entry name" value="ABC_tran"/>
    <property type="match status" value="1"/>
</dbReference>
<dbReference type="EMBL" id="LAZR01031968">
    <property type="protein sequence ID" value="KKL52236.1"/>
    <property type="molecule type" value="Genomic_DNA"/>
</dbReference>
<dbReference type="PANTHER" id="PTHR42711">
    <property type="entry name" value="ABC TRANSPORTER ATP-BINDING PROTEIN"/>
    <property type="match status" value="1"/>
</dbReference>
<name>A0A0F9DER7_9ZZZZ</name>
<gene>
    <name evidence="6" type="ORF">LCGC14_2287520</name>
</gene>
<evidence type="ECO:0000256" key="2">
    <source>
        <dbReference type="ARBA" id="ARBA00022448"/>
    </source>
</evidence>
<proteinExistence type="inferred from homology"/>
<dbReference type="PROSITE" id="PS50893">
    <property type="entry name" value="ABC_TRANSPORTER_2"/>
    <property type="match status" value="1"/>
</dbReference>
<comment type="similarity">
    <text evidence="1">Belongs to the ABC transporter superfamily.</text>
</comment>
<dbReference type="AlphaFoldDB" id="A0A0F9DER7"/>
<dbReference type="InterPro" id="IPR027417">
    <property type="entry name" value="P-loop_NTPase"/>
</dbReference>
<evidence type="ECO:0000256" key="3">
    <source>
        <dbReference type="ARBA" id="ARBA00022741"/>
    </source>
</evidence>
<feature type="domain" description="ABC transporter" evidence="5">
    <location>
        <begin position="6"/>
        <end position="239"/>
    </location>
</feature>
<dbReference type="PANTHER" id="PTHR42711:SF5">
    <property type="entry name" value="ABC TRANSPORTER ATP-BINDING PROTEIN NATA"/>
    <property type="match status" value="1"/>
</dbReference>
<evidence type="ECO:0000256" key="1">
    <source>
        <dbReference type="ARBA" id="ARBA00005417"/>
    </source>
</evidence>
<dbReference type="InterPro" id="IPR003439">
    <property type="entry name" value="ABC_transporter-like_ATP-bd"/>
</dbReference>
<dbReference type="GO" id="GO:0005524">
    <property type="term" value="F:ATP binding"/>
    <property type="evidence" value="ECO:0007669"/>
    <property type="project" value="UniProtKB-KW"/>
</dbReference>
<dbReference type="InterPro" id="IPR003593">
    <property type="entry name" value="AAA+_ATPase"/>
</dbReference>
<dbReference type="Gene3D" id="3.40.50.300">
    <property type="entry name" value="P-loop containing nucleotide triphosphate hydrolases"/>
    <property type="match status" value="1"/>
</dbReference>
<reference evidence="6" key="1">
    <citation type="journal article" date="2015" name="Nature">
        <title>Complex archaea that bridge the gap between prokaryotes and eukaryotes.</title>
        <authorList>
            <person name="Spang A."/>
            <person name="Saw J.H."/>
            <person name="Jorgensen S.L."/>
            <person name="Zaremba-Niedzwiedzka K."/>
            <person name="Martijn J."/>
            <person name="Lind A.E."/>
            <person name="van Eijk R."/>
            <person name="Schleper C."/>
            <person name="Guy L."/>
            <person name="Ettema T.J."/>
        </authorList>
    </citation>
    <scope>NUCLEOTIDE SEQUENCE</scope>
</reference>